<keyword evidence="3" id="KW-1185">Reference proteome</keyword>
<feature type="region of interest" description="Disordered" evidence="1">
    <location>
        <begin position="26"/>
        <end position="55"/>
    </location>
</feature>
<dbReference type="AlphaFoldDB" id="A0A9Q3IEQ9"/>
<dbReference type="Proteomes" id="UP000765509">
    <property type="component" value="Unassembled WGS sequence"/>
</dbReference>
<gene>
    <name evidence="2" type="ORF">O181_075719</name>
</gene>
<evidence type="ECO:0000256" key="1">
    <source>
        <dbReference type="SAM" id="MobiDB-lite"/>
    </source>
</evidence>
<comment type="caution">
    <text evidence="2">The sequence shown here is derived from an EMBL/GenBank/DDBJ whole genome shotgun (WGS) entry which is preliminary data.</text>
</comment>
<reference evidence="2" key="1">
    <citation type="submission" date="2021-03" db="EMBL/GenBank/DDBJ databases">
        <title>Draft genome sequence of rust myrtle Austropuccinia psidii MF-1, a brazilian biotype.</title>
        <authorList>
            <person name="Quecine M.C."/>
            <person name="Pachon D.M.R."/>
            <person name="Bonatelli M.L."/>
            <person name="Correr F.H."/>
            <person name="Franceschini L.M."/>
            <person name="Leite T.F."/>
            <person name="Margarido G.R.A."/>
            <person name="Almeida C.A."/>
            <person name="Ferrarezi J.A."/>
            <person name="Labate C.A."/>
        </authorList>
    </citation>
    <scope>NUCLEOTIDE SEQUENCE</scope>
    <source>
        <strain evidence="2">MF-1</strain>
    </source>
</reference>
<organism evidence="2 3">
    <name type="scientific">Austropuccinia psidii MF-1</name>
    <dbReference type="NCBI Taxonomy" id="1389203"/>
    <lineage>
        <taxon>Eukaryota</taxon>
        <taxon>Fungi</taxon>
        <taxon>Dikarya</taxon>
        <taxon>Basidiomycota</taxon>
        <taxon>Pucciniomycotina</taxon>
        <taxon>Pucciniomycetes</taxon>
        <taxon>Pucciniales</taxon>
        <taxon>Sphaerophragmiaceae</taxon>
        <taxon>Austropuccinia</taxon>
    </lineage>
</organism>
<name>A0A9Q3IEQ9_9BASI</name>
<proteinExistence type="predicted"/>
<dbReference type="EMBL" id="AVOT02040776">
    <property type="protein sequence ID" value="MBW0536004.1"/>
    <property type="molecule type" value="Genomic_DNA"/>
</dbReference>
<accession>A0A9Q3IEQ9</accession>
<sequence length="128" mass="14261">MTTDSCLDQITVRGTHSLRRDTEKIINESLPTTSTQQNYFPKPTPHTQNPSSVSPQIPSYDADYIFTSKFPAELNISALSDHHIKGEALGNLQKIISDTIIPSSWTRIHRKMGSPSHGSLKSTEWALL</sequence>
<evidence type="ECO:0000313" key="2">
    <source>
        <dbReference type="EMBL" id="MBW0536004.1"/>
    </source>
</evidence>
<feature type="compositionally biased region" description="Polar residues" evidence="1">
    <location>
        <begin position="29"/>
        <end position="55"/>
    </location>
</feature>
<evidence type="ECO:0000313" key="3">
    <source>
        <dbReference type="Proteomes" id="UP000765509"/>
    </source>
</evidence>
<protein>
    <submittedName>
        <fullName evidence="2">Uncharacterized protein</fullName>
    </submittedName>
</protein>